<evidence type="ECO:0008006" key="7">
    <source>
        <dbReference type="Google" id="ProtNLM"/>
    </source>
</evidence>
<organism evidence="6">
    <name type="scientific">uncultured Acidimicrobiales bacterium</name>
    <dbReference type="NCBI Taxonomy" id="310071"/>
    <lineage>
        <taxon>Bacteria</taxon>
        <taxon>Bacillati</taxon>
        <taxon>Actinomycetota</taxon>
        <taxon>Acidimicrobiia</taxon>
        <taxon>Acidimicrobiales</taxon>
        <taxon>environmental samples</taxon>
    </lineage>
</organism>
<protein>
    <recommendedName>
        <fullName evidence="7">Short-chain dehydrogenase</fullName>
    </recommendedName>
</protein>
<evidence type="ECO:0000313" key="6">
    <source>
        <dbReference type="EMBL" id="CAA9277145.1"/>
    </source>
</evidence>
<dbReference type="GO" id="GO:0004757">
    <property type="term" value="F:sepiapterin reductase (NADP+) activity"/>
    <property type="evidence" value="ECO:0007669"/>
    <property type="project" value="TreeGrafter"/>
</dbReference>
<proteinExistence type="inferred from homology"/>
<dbReference type="SUPFAM" id="SSF51735">
    <property type="entry name" value="NAD(P)-binding Rossmann-fold domains"/>
    <property type="match status" value="1"/>
</dbReference>
<evidence type="ECO:0000256" key="4">
    <source>
        <dbReference type="ARBA" id="ARBA00022857"/>
    </source>
</evidence>
<dbReference type="InterPro" id="IPR051721">
    <property type="entry name" value="Biopterin_syn/organic_redct"/>
</dbReference>
<evidence type="ECO:0000256" key="5">
    <source>
        <dbReference type="ARBA" id="ARBA00023002"/>
    </source>
</evidence>
<comment type="subcellular location">
    <subcellularLocation>
        <location evidence="1">Cytoplasm</location>
    </subcellularLocation>
</comment>
<dbReference type="Pfam" id="PF00106">
    <property type="entry name" value="adh_short"/>
    <property type="match status" value="1"/>
</dbReference>
<evidence type="ECO:0000256" key="2">
    <source>
        <dbReference type="ARBA" id="ARBA00006484"/>
    </source>
</evidence>
<comment type="similarity">
    <text evidence="2">Belongs to the short-chain dehydrogenases/reductases (SDR) family.</text>
</comment>
<keyword evidence="3" id="KW-0963">Cytoplasm</keyword>
<dbReference type="PROSITE" id="PS00061">
    <property type="entry name" value="ADH_SHORT"/>
    <property type="match status" value="1"/>
</dbReference>
<gene>
    <name evidence="6" type="ORF">AVDCRST_MAG76-3748</name>
</gene>
<dbReference type="PANTHER" id="PTHR44085:SF2">
    <property type="entry name" value="SEPIAPTERIN REDUCTASE"/>
    <property type="match status" value="1"/>
</dbReference>
<dbReference type="InterPro" id="IPR002347">
    <property type="entry name" value="SDR_fam"/>
</dbReference>
<dbReference type="Gene3D" id="3.40.50.720">
    <property type="entry name" value="NAD(P)-binding Rossmann-like Domain"/>
    <property type="match status" value="1"/>
</dbReference>
<dbReference type="AlphaFoldDB" id="A0A6J4JHS9"/>
<dbReference type="EMBL" id="CADCSZ010000221">
    <property type="protein sequence ID" value="CAA9277145.1"/>
    <property type="molecule type" value="Genomic_DNA"/>
</dbReference>
<dbReference type="GO" id="GO:0005737">
    <property type="term" value="C:cytoplasm"/>
    <property type="evidence" value="ECO:0007669"/>
    <property type="project" value="UniProtKB-SubCell"/>
</dbReference>
<dbReference type="InterPro" id="IPR020904">
    <property type="entry name" value="Sc_DH/Rdtase_CS"/>
</dbReference>
<keyword evidence="5" id="KW-0560">Oxidoreductase</keyword>
<evidence type="ECO:0000256" key="1">
    <source>
        <dbReference type="ARBA" id="ARBA00004496"/>
    </source>
</evidence>
<keyword evidence="4" id="KW-0521">NADP</keyword>
<name>A0A6J4JHS9_9ACTN</name>
<dbReference type="InterPro" id="IPR036291">
    <property type="entry name" value="NAD(P)-bd_dom_sf"/>
</dbReference>
<dbReference type="PANTHER" id="PTHR44085">
    <property type="entry name" value="SEPIAPTERIN REDUCTASE"/>
    <property type="match status" value="1"/>
</dbReference>
<sequence length="243" mass="25244">MGGSLIWITGASSGIGAALAAGAPWEGARVIGVSRGAPPTGEHLRADLAEPSSWAAVGESFRRELSGFDGDRVVFVHAAGTLEPMGFAGEVDTAAYQANVMLNSAAPQVLGHLFLGAARDVTADRAVVMLSSGAAKSVYPGWTSYGAGKAAVDQWVRDAGAEQEIRGGVRVLSIAPGTVATGMQAQLRQTDVDDFPSRQKFVDLHEAGKLRSAEEVAGDMWGLLDHDLDNGSVVDLRELTQSG</sequence>
<reference evidence="6" key="1">
    <citation type="submission" date="2020-02" db="EMBL/GenBank/DDBJ databases">
        <authorList>
            <person name="Meier V. D."/>
        </authorList>
    </citation>
    <scope>NUCLEOTIDE SEQUENCE</scope>
    <source>
        <strain evidence="6">AVDCRST_MAG76</strain>
    </source>
</reference>
<accession>A0A6J4JHS9</accession>
<evidence type="ECO:0000256" key="3">
    <source>
        <dbReference type="ARBA" id="ARBA00022490"/>
    </source>
</evidence>
<dbReference type="GO" id="GO:0006729">
    <property type="term" value="P:tetrahydrobiopterin biosynthetic process"/>
    <property type="evidence" value="ECO:0007669"/>
    <property type="project" value="TreeGrafter"/>
</dbReference>
<dbReference type="PRINTS" id="PR00081">
    <property type="entry name" value="GDHRDH"/>
</dbReference>